<accession>A0A3M2LLB4</accession>
<reference evidence="2 3" key="1">
    <citation type="submission" date="2018-10" db="EMBL/GenBank/DDBJ databases">
        <title>Isolation from soil.</title>
        <authorList>
            <person name="Hu J."/>
        </authorList>
    </citation>
    <scope>NUCLEOTIDE SEQUENCE [LARGE SCALE GENOMIC DNA]</scope>
    <source>
        <strain evidence="2 3">NEAU-Ht49</strain>
    </source>
</reference>
<sequence length="367" mass="39047">MPKYEPFTRKPVEYLPVLLDGQPIGYLWASETDAAASFVRRLDTMRLAFEAPLVWAERLDQAGERDVPAREAIRGWIGAPQDPRAGAVPPGVSPQRADSPAVVERLANPDVPPSTGPIIQDGELPDGTPIDRSKGWGPLHVEAPPTYPTQASGPVVYRTVVAEGGLILGYLWASGDAASYVARADAGLDGTNRAVGYYPALREAFAQGVPALDAIRSLAPDAAEAQAPSLDDLIRTASRYEQSLHLAFPLPDPALPPRPPLPPADRDAVLAYLEQAPVAFPAGAPAPDFEDAARPAVVPSGYRTDGTWVWPEALAYYLRVHAVSPDPDLVAHIRANAGRVPEVSPESVTSALRTLKSNGILSTPPIA</sequence>
<organism evidence="2 3">
    <name type="scientific">Actinomadura harenae</name>
    <dbReference type="NCBI Taxonomy" id="2483351"/>
    <lineage>
        <taxon>Bacteria</taxon>
        <taxon>Bacillati</taxon>
        <taxon>Actinomycetota</taxon>
        <taxon>Actinomycetes</taxon>
        <taxon>Streptosporangiales</taxon>
        <taxon>Thermomonosporaceae</taxon>
        <taxon>Actinomadura</taxon>
    </lineage>
</organism>
<keyword evidence="3" id="KW-1185">Reference proteome</keyword>
<dbReference type="AlphaFoldDB" id="A0A3M2LLB4"/>
<gene>
    <name evidence="2" type="ORF">EBO15_37455</name>
</gene>
<dbReference type="OrthoDB" id="4563658at2"/>
<protein>
    <submittedName>
        <fullName evidence="2">Uncharacterized protein</fullName>
    </submittedName>
</protein>
<evidence type="ECO:0000313" key="2">
    <source>
        <dbReference type="EMBL" id="RMI36865.1"/>
    </source>
</evidence>
<evidence type="ECO:0000256" key="1">
    <source>
        <dbReference type="SAM" id="MobiDB-lite"/>
    </source>
</evidence>
<dbReference type="EMBL" id="RFFG01000123">
    <property type="protein sequence ID" value="RMI36865.1"/>
    <property type="molecule type" value="Genomic_DNA"/>
</dbReference>
<comment type="caution">
    <text evidence="2">The sequence shown here is derived from an EMBL/GenBank/DDBJ whole genome shotgun (WGS) entry which is preliminary data.</text>
</comment>
<proteinExistence type="predicted"/>
<evidence type="ECO:0000313" key="3">
    <source>
        <dbReference type="Proteomes" id="UP000282674"/>
    </source>
</evidence>
<dbReference type="Proteomes" id="UP000282674">
    <property type="component" value="Unassembled WGS sequence"/>
</dbReference>
<dbReference type="RefSeq" id="WP_122199217.1">
    <property type="nucleotide sequence ID" value="NZ_JBHSKC010000014.1"/>
</dbReference>
<feature type="region of interest" description="Disordered" evidence="1">
    <location>
        <begin position="76"/>
        <end position="148"/>
    </location>
</feature>
<name>A0A3M2LLB4_9ACTN</name>